<evidence type="ECO:0000256" key="1">
    <source>
        <dbReference type="SAM" id="SignalP"/>
    </source>
</evidence>
<evidence type="ECO:0000313" key="2">
    <source>
        <dbReference type="Proteomes" id="UP000515163"/>
    </source>
</evidence>
<gene>
    <name evidence="3" type="primary">LOC116297886</name>
</gene>
<dbReference type="Proteomes" id="UP000515163">
    <property type="component" value="Unplaced"/>
</dbReference>
<dbReference type="KEGG" id="aten:116297886"/>
<dbReference type="AlphaFoldDB" id="A0A6P8I2N1"/>
<feature type="chain" id="PRO_5027538691" evidence="1">
    <location>
        <begin position="22"/>
        <end position="144"/>
    </location>
</feature>
<keyword evidence="2" id="KW-1185">Reference proteome</keyword>
<dbReference type="GeneID" id="116297886"/>
<sequence>MNLQLLLCLACSLLVVLPSEGSYRRTAIKRLFEDLLRDSGEELLCMSWSDQQPEICGEMVKTDPGYCQDYGDQPFCRRTCSPCGPKKLKPPAPSGECEDKRDDCAYLMNLYGMDHCKGQPTYASKYCRKYCKLCQKPLGSVWNP</sequence>
<keyword evidence="1" id="KW-0732">Signal</keyword>
<accession>A0A6P8I2N1</accession>
<feature type="signal peptide" evidence="1">
    <location>
        <begin position="1"/>
        <end position="21"/>
    </location>
</feature>
<dbReference type="InParanoid" id="A0A6P8I2N1"/>
<name>A0A6P8I2N1_ACTTE</name>
<protein>
    <submittedName>
        <fullName evidence="3">Uncharacterized protein LOC116297886</fullName>
    </submittedName>
</protein>
<proteinExistence type="predicted"/>
<dbReference type="OrthoDB" id="10272625at2759"/>
<dbReference type="RefSeq" id="XP_031562063.1">
    <property type="nucleotide sequence ID" value="XM_031706203.1"/>
</dbReference>
<organism evidence="2 3">
    <name type="scientific">Actinia tenebrosa</name>
    <name type="common">Australian red waratah sea anemone</name>
    <dbReference type="NCBI Taxonomy" id="6105"/>
    <lineage>
        <taxon>Eukaryota</taxon>
        <taxon>Metazoa</taxon>
        <taxon>Cnidaria</taxon>
        <taxon>Anthozoa</taxon>
        <taxon>Hexacorallia</taxon>
        <taxon>Actiniaria</taxon>
        <taxon>Actiniidae</taxon>
        <taxon>Actinia</taxon>
    </lineage>
</organism>
<evidence type="ECO:0000313" key="3">
    <source>
        <dbReference type="RefSeq" id="XP_031562063.1"/>
    </source>
</evidence>
<reference evidence="3" key="1">
    <citation type="submission" date="2025-08" db="UniProtKB">
        <authorList>
            <consortium name="RefSeq"/>
        </authorList>
    </citation>
    <scope>IDENTIFICATION</scope>
    <source>
        <tissue evidence="3">Tentacle</tissue>
    </source>
</reference>